<dbReference type="InterPro" id="IPR050490">
    <property type="entry name" value="Bact_solute-bd_prot1"/>
</dbReference>
<dbReference type="InterPro" id="IPR006311">
    <property type="entry name" value="TAT_signal"/>
</dbReference>
<feature type="signal peptide" evidence="1">
    <location>
        <begin position="1"/>
        <end position="31"/>
    </location>
</feature>
<dbReference type="PROSITE" id="PS51257">
    <property type="entry name" value="PROKAR_LIPOPROTEIN"/>
    <property type="match status" value="1"/>
</dbReference>
<gene>
    <name evidence="2" type="ORF">SAMN04489732_102445</name>
</gene>
<dbReference type="EMBL" id="FOEF01000002">
    <property type="protein sequence ID" value="SEO86338.1"/>
    <property type="molecule type" value="Genomic_DNA"/>
</dbReference>
<organism evidence="2 3">
    <name type="scientific">Amycolatopsis saalfeldensis</name>
    <dbReference type="NCBI Taxonomy" id="394193"/>
    <lineage>
        <taxon>Bacteria</taxon>
        <taxon>Bacillati</taxon>
        <taxon>Actinomycetota</taxon>
        <taxon>Actinomycetes</taxon>
        <taxon>Pseudonocardiales</taxon>
        <taxon>Pseudonocardiaceae</taxon>
        <taxon>Amycolatopsis</taxon>
    </lineage>
</organism>
<dbReference type="Proteomes" id="UP000198582">
    <property type="component" value="Unassembled WGS sequence"/>
</dbReference>
<dbReference type="PANTHER" id="PTHR43649">
    <property type="entry name" value="ARABINOSE-BINDING PROTEIN-RELATED"/>
    <property type="match status" value="1"/>
</dbReference>
<evidence type="ECO:0000256" key="1">
    <source>
        <dbReference type="SAM" id="SignalP"/>
    </source>
</evidence>
<dbReference type="RefSeq" id="WP_091614007.1">
    <property type="nucleotide sequence ID" value="NZ_FOEF01000002.1"/>
</dbReference>
<dbReference type="PANTHER" id="PTHR43649:SF32">
    <property type="entry name" value="SUGAR BINDING SECRETED PROTEIN"/>
    <property type="match status" value="1"/>
</dbReference>
<dbReference type="InterPro" id="IPR006059">
    <property type="entry name" value="SBP"/>
</dbReference>
<protein>
    <submittedName>
        <fullName evidence="2">Carbohydrate ABC transporter substrate-binding protein, CUT1 family</fullName>
    </submittedName>
</protein>
<dbReference type="OrthoDB" id="3226017at2"/>
<accession>A0A1H8T748</accession>
<sequence>MTLTRRRLLTGAAALGAAALGAAACTSPTTANPGRITLWYTSNGLSEQVLGEAVRRFAAAKLTPSQVSGELKQRLLAALAGEAYLPDITMLGDDIATYFADTDHFVDLNTLGAAGSKPEYLPWKWQAGASPDGFQLGFPIDVGPAALYYRHDLFAQAGLPSEPDDVAAAVPTWDDYFDFGVRAQKKLPGRYLITDTKTVFTYSLAQEPRKYFDRDNHYLDDQSQVRRAWDRAVKAFRLGLTAGYAGSQSQNGESIDRHAAWNSGKELSFVNASWITGELKQSAPGTSGKWRVCRAPGGAGNQGGSFLAITKYCPDPHAAFEIVKWLQSPANQPQNYLELGLFPPSPSVYSDPRLLAPEPFFGGQATMDVFSKTAREVRSVYFSPWDITISDTYTDALTTVESAGKDPEQAWNDARASVERLLRRQGVLS</sequence>
<keyword evidence="1" id="KW-0732">Signal</keyword>
<proteinExistence type="predicted"/>
<feature type="chain" id="PRO_5038871953" evidence="1">
    <location>
        <begin position="32"/>
        <end position="429"/>
    </location>
</feature>
<dbReference type="STRING" id="394193.SAMN04489732_102445"/>
<keyword evidence="3" id="KW-1185">Reference proteome</keyword>
<dbReference type="PROSITE" id="PS51318">
    <property type="entry name" value="TAT"/>
    <property type="match status" value="1"/>
</dbReference>
<dbReference type="Pfam" id="PF01547">
    <property type="entry name" value="SBP_bac_1"/>
    <property type="match status" value="1"/>
</dbReference>
<dbReference type="Gene3D" id="3.40.190.10">
    <property type="entry name" value="Periplasmic binding protein-like II"/>
    <property type="match status" value="1"/>
</dbReference>
<dbReference type="AlphaFoldDB" id="A0A1H8T748"/>
<dbReference type="SUPFAM" id="SSF53850">
    <property type="entry name" value="Periplasmic binding protein-like II"/>
    <property type="match status" value="1"/>
</dbReference>
<evidence type="ECO:0000313" key="2">
    <source>
        <dbReference type="EMBL" id="SEO86338.1"/>
    </source>
</evidence>
<name>A0A1H8T748_9PSEU</name>
<reference evidence="3" key="1">
    <citation type="submission" date="2016-10" db="EMBL/GenBank/DDBJ databases">
        <authorList>
            <person name="Varghese N."/>
            <person name="Submissions S."/>
        </authorList>
    </citation>
    <scope>NUCLEOTIDE SEQUENCE [LARGE SCALE GENOMIC DNA]</scope>
    <source>
        <strain evidence="3">DSM 44993</strain>
    </source>
</reference>
<evidence type="ECO:0000313" key="3">
    <source>
        <dbReference type="Proteomes" id="UP000198582"/>
    </source>
</evidence>